<gene>
    <name evidence="6" type="ORF">HH215_12300</name>
</gene>
<keyword evidence="2 4" id="KW-0238">DNA-binding</keyword>
<dbReference type="AlphaFoldDB" id="A0A7Z2ZM93"/>
<dbReference type="EMBL" id="CP051680">
    <property type="protein sequence ID" value="QJD83887.1"/>
    <property type="molecule type" value="Genomic_DNA"/>
</dbReference>
<evidence type="ECO:0000256" key="3">
    <source>
        <dbReference type="ARBA" id="ARBA00023163"/>
    </source>
</evidence>
<dbReference type="Gene3D" id="1.10.357.10">
    <property type="entry name" value="Tetracycline Repressor, domain 2"/>
    <property type="match status" value="1"/>
</dbReference>
<keyword evidence="3" id="KW-0804">Transcription</keyword>
<dbReference type="Pfam" id="PF21351">
    <property type="entry name" value="TetR_C_41"/>
    <property type="match status" value="1"/>
</dbReference>
<dbReference type="RefSeq" id="WP_169280174.1">
    <property type="nucleotide sequence ID" value="NZ_CP051680.1"/>
</dbReference>
<evidence type="ECO:0000256" key="1">
    <source>
        <dbReference type="ARBA" id="ARBA00023015"/>
    </source>
</evidence>
<dbReference type="InterPro" id="IPR009057">
    <property type="entry name" value="Homeodomain-like_sf"/>
</dbReference>
<proteinExistence type="predicted"/>
<dbReference type="PRINTS" id="PR00455">
    <property type="entry name" value="HTHTETR"/>
</dbReference>
<accession>A0A7Z2ZM93</accession>
<reference evidence="6 7" key="1">
    <citation type="submission" date="2020-04" db="EMBL/GenBank/DDBJ databases">
        <title>Genome sequencing of novel species.</title>
        <authorList>
            <person name="Heo J."/>
            <person name="Kim S.-J."/>
            <person name="Kim J.-S."/>
            <person name="Hong S.-B."/>
            <person name="Kwon S.-W."/>
        </authorList>
    </citation>
    <scope>NUCLEOTIDE SEQUENCE [LARGE SCALE GENOMIC DNA]</scope>
    <source>
        <strain evidence="6 7">MFER-1</strain>
    </source>
</reference>
<dbReference type="PANTHER" id="PTHR30055">
    <property type="entry name" value="HTH-TYPE TRANSCRIPTIONAL REGULATOR RUTR"/>
    <property type="match status" value="1"/>
</dbReference>
<dbReference type="InterPro" id="IPR049484">
    <property type="entry name" value="Rv0078-like_C"/>
</dbReference>
<dbReference type="SUPFAM" id="SSF46689">
    <property type="entry name" value="Homeodomain-like"/>
    <property type="match status" value="1"/>
</dbReference>
<evidence type="ECO:0000256" key="2">
    <source>
        <dbReference type="ARBA" id="ARBA00023125"/>
    </source>
</evidence>
<dbReference type="InterPro" id="IPR001647">
    <property type="entry name" value="HTH_TetR"/>
</dbReference>
<dbReference type="Pfam" id="PF00440">
    <property type="entry name" value="TetR_N"/>
    <property type="match status" value="1"/>
</dbReference>
<evidence type="ECO:0000256" key="4">
    <source>
        <dbReference type="PROSITE-ProRule" id="PRU00335"/>
    </source>
</evidence>
<evidence type="ECO:0000259" key="5">
    <source>
        <dbReference type="PROSITE" id="PS50977"/>
    </source>
</evidence>
<organism evidence="6 7">
    <name type="scientific">Cohnella herbarum</name>
    <dbReference type="NCBI Taxonomy" id="2728023"/>
    <lineage>
        <taxon>Bacteria</taxon>
        <taxon>Bacillati</taxon>
        <taxon>Bacillota</taxon>
        <taxon>Bacilli</taxon>
        <taxon>Bacillales</taxon>
        <taxon>Paenibacillaceae</taxon>
        <taxon>Cohnella</taxon>
    </lineage>
</organism>
<evidence type="ECO:0000313" key="6">
    <source>
        <dbReference type="EMBL" id="QJD83887.1"/>
    </source>
</evidence>
<dbReference type="PANTHER" id="PTHR30055:SF234">
    <property type="entry name" value="HTH-TYPE TRANSCRIPTIONAL REGULATOR BETI"/>
    <property type="match status" value="1"/>
</dbReference>
<sequence>MKKNKAETDDTIRKLIAVARTHFTEYGFADAALETIVRDAQLTRGALYHHFGNKKGLFRIVLEAVQQEVAERVEQEASGSEDVWEQLRLGCLAFVTAAVEPRNKRIMLIDGPAVLGWEEWRSMDEIHSMRLLRGQLELMKREGYLKPVSIDAMTHFLSGALNEIALWNAQASKDQSSMEETTTVISLFLEGFKRRTAEQPKDASNESSR</sequence>
<keyword evidence="7" id="KW-1185">Reference proteome</keyword>
<dbReference type="InterPro" id="IPR050109">
    <property type="entry name" value="HTH-type_TetR-like_transc_reg"/>
</dbReference>
<name>A0A7Z2ZM93_9BACL</name>
<evidence type="ECO:0000313" key="7">
    <source>
        <dbReference type="Proteomes" id="UP000502248"/>
    </source>
</evidence>
<protein>
    <submittedName>
        <fullName evidence="6">TetR/AcrR family transcriptional regulator</fullName>
    </submittedName>
</protein>
<dbReference type="Proteomes" id="UP000502248">
    <property type="component" value="Chromosome"/>
</dbReference>
<feature type="DNA-binding region" description="H-T-H motif" evidence="4">
    <location>
        <begin position="32"/>
        <end position="51"/>
    </location>
</feature>
<feature type="domain" description="HTH tetR-type" evidence="5">
    <location>
        <begin position="9"/>
        <end position="69"/>
    </location>
</feature>
<keyword evidence="1" id="KW-0805">Transcription regulation</keyword>
<dbReference type="GO" id="GO:0000976">
    <property type="term" value="F:transcription cis-regulatory region binding"/>
    <property type="evidence" value="ECO:0007669"/>
    <property type="project" value="TreeGrafter"/>
</dbReference>
<dbReference type="KEGG" id="cheb:HH215_12300"/>
<dbReference type="PROSITE" id="PS50977">
    <property type="entry name" value="HTH_TETR_2"/>
    <property type="match status" value="1"/>
</dbReference>
<dbReference type="GO" id="GO:0003700">
    <property type="term" value="F:DNA-binding transcription factor activity"/>
    <property type="evidence" value="ECO:0007669"/>
    <property type="project" value="TreeGrafter"/>
</dbReference>